<dbReference type="OrthoDB" id="5288586at2759"/>
<feature type="region of interest" description="Disordered" evidence="1">
    <location>
        <begin position="1"/>
        <end position="46"/>
    </location>
</feature>
<gene>
    <name evidence="3" type="ORF">AB675_3921</name>
</gene>
<keyword evidence="2" id="KW-0472">Membrane</keyword>
<organism evidence="3 4">
    <name type="scientific">Cyphellophora attinorum</name>
    <dbReference type="NCBI Taxonomy" id="1664694"/>
    <lineage>
        <taxon>Eukaryota</taxon>
        <taxon>Fungi</taxon>
        <taxon>Dikarya</taxon>
        <taxon>Ascomycota</taxon>
        <taxon>Pezizomycotina</taxon>
        <taxon>Eurotiomycetes</taxon>
        <taxon>Chaetothyriomycetidae</taxon>
        <taxon>Chaetothyriales</taxon>
        <taxon>Cyphellophoraceae</taxon>
        <taxon>Cyphellophora</taxon>
    </lineage>
</organism>
<dbReference type="PANTHER" id="PTHR37488">
    <property type="entry name" value="DUF1275 DOMAIN-CONTAINING PROTEIN"/>
    <property type="match status" value="1"/>
</dbReference>
<evidence type="ECO:0000256" key="2">
    <source>
        <dbReference type="SAM" id="Phobius"/>
    </source>
</evidence>
<protein>
    <recommendedName>
        <fullName evidence="5">DUF1275 domain protein</fullName>
    </recommendedName>
</protein>
<dbReference type="AlphaFoldDB" id="A0A0N1NWY3"/>
<feature type="compositionally biased region" description="Low complexity" evidence="1">
    <location>
        <begin position="1"/>
        <end position="25"/>
    </location>
</feature>
<evidence type="ECO:0000313" key="4">
    <source>
        <dbReference type="Proteomes" id="UP000038010"/>
    </source>
</evidence>
<dbReference type="InterPro" id="IPR010699">
    <property type="entry name" value="DUF1275"/>
</dbReference>
<feature type="compositionally biased region" description="Polar residues" evidence="1">
    <location>
        <begin position="26"/>
        <end position="40"/>
    </location>
</feature>
<dbReference type="VEuPathDB" id="FungiDB:AB675_3921"/>
<dbReference type="RefSeq" id="XP_017997530.1">
    <property type="nucleotide sequence ID" value="XM_018144017.1"/>
</dbReference>
<feature type="transmembrane region" description="Helical" evidence="2">
    <location>
        <begin position="148"/>
        <end position="172"/>
    </location>
</feature>
<dbReference type="Pfam" id="PF06912">
    <property type="entry name" value="DUF1275"/>
    <property type="match status" value="1"/>
</dbReference>
<accession>A0A0N1NWY3</accession>
<dbReference type="GeneID" id="28735897"/>
<comment type="caution">
    <text evidence="3">The sequence shown here is derived from an EMBL/GenBank/DDBJ whole genome shotgun (WGS) entry which is preliminary data.</text>
</comment>
<keyword evidence="4" id="KW-1185">Reference proteome</keyword>
<keyword evidence="2" id="KW-0812">Transmembrane</keyword>
<dbReference type="Proteomes" id="UP000038010">
    <property type="component" value="Unassembled WGS sequence"/>
</dbReference>
<reference evidence="3 4" key="1">
    <citation type="submission" date="2015-06" db="EMBL/GenBank/DDBJ databases">
        <title>Draft genome of the ant-associated black yeast Phialophora attae CBS 131958.</title>
        <authorList>
            <person name="Moreno L.F."/>
            <person name="Stielow B.J."/>
            <person name="de Hoog S."/>
            <person name="Vicente V.A."/>
            <person name="Weiss V.A."/>
            <person name="de Vries M."/>
            <person name="Cruz L.M."/>
            <person name="Souza E.M."/>
        </authorList>
    </citation>
    <scope>NUCLEOTIDE SEQUENCE [LARGE SCALE GENOMIC DNA]</scope>
    <source>
        <strain evidence="3 4">CBS 131958</strain>
    </source>
</reference>
<feature type="transmembrane region" description="Helical" evidence="2">
    <location>
        <begin position="64"/>
        <end position="84"/>
    </location>
</feature>
<feature type="transmembrane region" description="Helical" evidence="2">
    <location>
        <begin position="184"/>
        <end position="202"/>
    </location>
</feature>
<proteinExistence type="predicted"/>
<dbReference type="PANTHER" id="PTHR37488:SF7">
    <property type="entry name" value="DUF1275 DOMAIN PROTEIN"/>
    <property type="match status" value="1"/>
</dbReference>
<feature type="transmembrane region" description="Helical" evidence="2">
    <location>
        <begin position="268"/>
        <end position="289"/>
    </location>
</feature>
<sequence>MAPPTANGAAKTTTETTTTDISPTTSNVDSESQNFNNHGSMSDDKPTRLTRLRRHMAQDVHEDWTDVILVILSFITGMVDAAVFNTWSCFVGMQTGNTVYVGLGISGQPYSQPYRWAKSGTAISSFCFGCYVWSRLSRKMKPLARSTIVLTMVVQIVLTFAVCIMVWTGFVPHDAGDRIPKDCIVLLPLSLLGFQSALQIVMSRFLGFNELPTVVLTSTYCDLFMDPKLFTTPIARGGNLKRNRRFLSIIALVVGAAASGFLTEGGDISQPLWITSVLKILVTAVWLFWPGKGQIRLE</sequence>
<feature type="transmembrane region" description="Helical" evidence="2">
    <location>
        <begin position="246"/>
        <end position="262"/>
    </location>
</feature>
<evidence type="ECO:0008006" key="5">
    <source>
        <dbReference type="Google" id="ProtNLM"/>
    </source>
</evidence>
<keyword evidence="2" id="KW-1133">Transmembrane helix</keyword>
<evidence type="ECO:0000313" key="3">
    <source>
        <dbReference type="EMBL" id="KPI37567.1"/>
    </source>
</evidence>
<name>A0A0N1NWY3_9EURO</name>
<evidence type="ECO:0000256" key="1">
    <source>
        <dbReference type="SAM" id="MobiDB-lite"/>
    </source>
</evidence>
<dbReference type="EMBL" id="LFJN01000023">
    <property type="protein sequence ID" value="KPI37567.1"/>
    <property type="molecule type" value="Genomic_DNA"/>
</dbReference>
<dbReference type="STRING" id="1664694.A0A0N1NWY3"/>